<dbReference type="InterPro" id="IPR011006">
    <property type="entry name" value="CheY-like_superfamily"/>
</dbReference>
<feature type="domain" description="Response regulatory" evidence="4">
    <location>
        <begin position="2"/>
        <end position="118"/>
    </location>
</feature>
<comment type="function">
    <text evidence="2">May play the central regulatory role in sporulation. It may be an element of the effector pathway responsible for the activation of sporulation genes in response to nutritional stress. Spo0A may act in concert with spo0H (a sigma factor) to control the expression of some genes that are critical to the sporulation process.</text>
</comment>
<reference evidence="6" key="1">
    <citation type="journal article" date="2019" name="Int. J. Syst. Evol. Microbiol.">
        <title>The Global Catalogue of Microorganisms (GCM) 10K type strain sequencing project: providing services to taxonomists for standard genome sequencing and annotation.</title>
        <authorList>
            <consortium name="The Broad Institute Genomics Platform"/>
            <consortium name="The Broad Institute Genome Sequencing Center for Infectious Disease"/>
            <person name="Wu L."/>
            <person name="Ma J."/>
        </authorList>
    </citation>
    <scope>NUCLEOTIDE SEQUENCE [LARGE SCALE GENOMIC DNA]</scope>
    <source>
        <strain evidence="6">CCUG 46385</strain>
    </source>
</reference>
<comment type="caution">
    <text evidence="5">The sequence shown here is derived from an EMBL/GenBank/DDBJ whole genome shotgun (WGS) entry which is preliminary data.</text>
</comment>
<evidence type="ECO:0000256" key="2">
    <source>
        <dbReference type="ARBA" id="ARBA00024867"/>
    </source>
</evidence>
<proteinExistence type="predicted"/>
<protein>
    <recommendedName>
        <fullName evidence="1">Stage 0 sporulation protein A homolog</fullName>
    </recommendedName>
</protein>
<keyword evidence="6" id="KW-1185">Reference proteome</keyword>
<dbReference type="InterPro" id="IPR051271">
    <property type="entry name" value="2C-system_Tx_regulators"/>
</dbReference>
<evidence type="ECO:0000256" key="3">
    <source>
        <dbReference type="PROSITE-ProRule" id="PRU00169"/>
    </source>
</evidence>
<dbReference type="PANTHER" id="PTHR45526:SF1">
    <property type="entry name" value="TRANSCRIPTIONAL REGULATORY PROTEIN DCUR-RELATED"/>
    <property type="match status" value="1"/>
</dbReference>
<name>A0ABV9QS88_9FIRM</name>
<dbReference type="InterPro" id="IPR001789">
    <property type="entry name" value="Sig_transdc_resp-reg_receiver"/>
</dbReference>
<dbReference type="PROSITE" id="PS50110">
    <property type="entry name" value="RESPONSE_REGULATORY"/>
    <property type="match status" value="1"/>
</dbReference>
<evidence type="ECO:0000256" key="1">
    <source>
        <dbReference type="ARBA" id="ARBA00018672"/>
    </source>
</evidence>
<dbReference type="Proteomes" id="UP001595916">
    <property type="component" value="Unassembled WGS sequence"/>
</dbReference>
<dbReference type="EMBL" id="JBHSHL010000045">
    <property type="protein sequence ID" value="MFC4805364.1"/>
    <property type="molecule type" value="Genomic_DNA"/>
</dbReference>
<dbReference type="SUPFAM" id="SSF52172">
    <property type="entry name" value="CheY-like"/>
    <property type="match status" value="1"/>
</dbReference>
<keyword evidence="3" id="KW-0597">Phosphoprotein</keyword>
<dbReference type="InterPro" id="IPR013972">
    <property type="entry name" value="YcbB"/>
</dbReference>
<dbReference type="PANTHER" id="PTHR45526">
    <property type="entry name" value="TRANSCRIPTIONAL REGULATORY PROTEIN DPIA"/>
    <property type="match status" value="1"/>
</dbReference>
<evidence type="ECO:0000313" key="5">
    <source>
        <dbReference type="EMBL" id="MFC4805364.1"/>
    </source>
</evidence>
<gene>
    <name evidence="5" type="ORF">ACFO4R_09745</name>
</gene>
<organism evidence="5 6">
    <name type="scientific">Filifactor villosus</name>
    <dbReference type="NCBI Taxonomy" id="29374"/>
    <lineage>
        <taxon>Bacteria</taxon>
        <taxon>Bacillati</taxon>
        <taxon>Bacillota</taxon>
        <taxon>Clostridia</taxon>
        <taxon>Peptostreptococcales</taxon>
        <taxon>Filifactoraceae</taxon>
        <taxon>Filifactor</taxon>
    </lineage>
</organism>
<evidence type="ECO:0000259" key="4">
    <source>
        <dbReference type="PROSITE" id="PS50110"/>
    </source>
</evidence>
<feature type="modified residue" description="4-aspartylphosphate" evidence="3">
    <location>
        <position position="53"/>
    </location>
</feature>
<dbReference type="Pfam" id="PF08664">
    <property type="entry name" value="YcbB"/>
    <property type="match status" value="1"/>
</dbReference>
<dbReference type="Pfam" id="PF00072">
    <property type="entry name" value="Response_reg"/>
    <property type="match status" value="1"/>
</dbReference>
<accession>A0ABV9QS88</accession>
<sequence>MKFFLIDDDMGVIQTLKNIIESSDLGDVVGYTTDSTSAASEVLSSKPDIVLVDFLMPEKDGLTVIEEISRYSHGQRFIMISQISDQQLISDAYSYGIEFFIHKPINVIEVKSVIEKVREAVRMEGLLKKIKTIMGDEPLEEPSRSRASVETPMDVCKKILNELGMIGEKGSNDILGIMEFLISNSSEYDKNTISDYGKKIDVSEKVIRQRIRRALKKGMTNLASLGLEDYANPTFEAYSNTLFDFSQIRVEMDALRGKRNGTAKVNVDKFIPTLFLYFDH</sequence>
<dbReference type="SMART" id="SM00448">
    <property type="entry name" value="REC"/>
    <property type="match status" value="1"/>
</dbReference>
<evidence type="ECO:0000313" key="6">
    <source>
        <dbReference type="Proteomes" id="UP001595916"/>
    </source>
</evidence>
<dbReference type="Gene3D" id="3.40.50.2300">
    <property type="match status" value="1"/>
</dbReference>
<dbReference type="RefSeq" id="WP_379788923.1">
    <property type="nucleotide sequence ID" value="NZ_JBHSHL010000045.1"/>
</dbReference>